<dbReference type="SUPFAM" id="SSF52172">
    <property type="entry name" value="CheY-like"/>
    <property type="match status" value="1"/>
</dbReference>
<feature type="domain" description="Response regulatory" evidence="2">
    <location>
        <begin position="10"/>
        <end position="90"/>
    </location>
</feature>
<dbReference type="Pfam" id="PF00072">
    <property type="entry name" value="Response_reg"/>
    <property type="match status" value="1"/>
</dbReference>
<name>A0A1W1I5J7_9BACT</name>
<evidence type="ECO:0000256" key="1">
    <source>
        <dbReference type="PROSITE-ProRule" id="PRU00169"/>
    </source>
</evidence>
<evidence type="ECO:0000313" key="4">
    <source>
        <dbReference type="Proteomes" id="UP000192042"/>
    </source>
</evidence>
<dbReference type="InterPro" id="IPR001789">
    <property type="entry name" value="Sig_transdc_resp-reg_receiver"/>
</dbReference>
<reference evidence="3 4" key="1">
    <citation type="submission" date="2017-03" db="EMBL/GenBank/DDBJ databases">
        <authorList>
            <person name="Afonso C.L."/>
            <person name="Miller P.J."/>
            <person name="Scott M.A."/>
            <person name="Spackman E."/>
            <person name="Goraichik I."/>
            <person name="Dimitrov K.M."/>
            <person name="Suarez D.L."/>
            <person name="Swayne D.E."/>
        </authorList>
    </citation>
    <scope>NUCLEOTIDE SEQUENCE [LARGE SCALE GENOMIC DNA]</scope>
    <source>
        <strain evidence="3">Genome sequencing of Nitrospira japonica strain NJ11</strain>
    </source>
</reference>
<gene>
    <name evidence="3" type="ORF">NSJP_1931</name>
</gene>
<sequence length="90" mass="10544">MSNRYTAPISILFVDPDIEGRAYWLRRLATSSPDYFVRTVEDGHTALKLCKFRKFDCVVLELVLPDISGFEVLINLCPPWHRNPRSRWSF</sequence>
<dbReference type="OrthoDB" id="9802426at2"/>
<dbReference type="CDD" id="cd00156">
    <property type="entry name" value="REC"/>
    <property type="match status" value="1"/>
</dbReference>
<dbReference type="InterPro" id="IPR011006">
    <property type="entry name" value="CheY-like_superfamily"/>
</dbReference>
<dbReference type="EMBL" id="LT828648">
    <property type="protein sequence ID" value="SLM48103.1"/>
    <property type="molecule type" value="Genomic_DNA"/>
</dbReference>
<accession>A0A1W1I5J7</accession>
<dbReference type="KEGG" id="nja:NSJP_1931"/>
<dbReference type="PROSITE" id="PS50110">
    <property type="entry name" value="RESPONSE_REGULATORY"/>
    <property type="match status" value="1"/>
</dbReference>
<keyword evidence="4" id="KW-1185">Reference proteome</keyword>
<evidence type="ECO:0000313" key="3">
    <source>
        <dbReference type="EMBL" id="SLM48103.1"/>
    </source>
</evidence>
<proteinExistence type="predicted"/>
<dbReference type="RefSeq" id="WP_080886538.1">
    <property type="nucleotide sequence ID" value="NZ_LT828648.1"/>
</dbReference>
<protein>
    <recommendedName>
        <fullName evidence="2">Response regulatory domain-containing protein</fullName>
    </recommendedName>
</protein>
<comment type="caution">
    <text evidence="1">Lacks conserved residue(s) required for the propagation of feature annotation.</text>
</comment>
<evidence type="ECO:0000259" key="2">
    <source>
        <dbReference type="PROSITE" id="PS50110"/>
    </source>
</evidence>
<dbReference type="Gene3D" id="3.40.50.2300">
    <property type="match status" value="1"/>
</dbReference>
<dbReference type="STRING" id="1325564.NSJP_1931"/>
<organism evidence="3 4">
    <name type="scientific">Nitrospira japonica</name>
    <dbReference type="NCBI Taxonomy" id="1325564"/>
    <lineage>
        <taxon>Bacteria</taxon>
        <taxon>Pseudomonadati</taxon>
        <taxon>Nitrospirota</taxon>
        <taxon>Nitrospiria</taxon>
        <taxon>Nitrospirales</taxon>
        <taxon>Nitrospiraceae</taxon>
        <taxon>Nitrospira</taxon>
    </lineage>
</organism>
<dbReference type="GO" id="GO:0000160">
    <property type="term" value="P:phosphorelay signal transduction system"/>
    <property type="evidence" value="ECO:0007669"/>
    <property type="project" value="InterPro"/>
</dbReference>
<dbReference type="Proteomes" id="UP000192042">
    <property type="component" value="Chromosome I"/>
</dbReference>
<dbReference type="AlphaFoldDB" id="A0A1W1I5J7"/>